<dbReference type="Gene3D" id="3.10.620.30">
    <property type="match status" value="1"/>
</dbReference>
<proteinExistence type="predicted"/>
<name>A0A3B0WEM0_9ZZZZ</name>
<organism evidence="1">
    <name type="scientific">hydrothermal vent metagenome</name>
    <dbReference type="NCBI Taxonomy" id="652676"/>
    <lineage>
        <taxon>unclassified sequences</taxon>
        <taxon>metagenomes</taxon>
        <taxon>ecological metagenomes</taxon>
    </lineage>
</organism>
<evidence type="ECO:0008006" key="2">
    <source>
        <dbReference type="Google" id="ProtNLM"/>
    </source>
</evidence>
<protein>
    <recommendedName>
        <fullName evidence="2">Transglutaminase-like domain-containing protein</fullName>
    </recommendedName>
</protein>
<accession>A0A3B0WEM0</accession>
<reference evidence="1" key="1">
    <citation type="submission" date="2018-06" db="EMBL/GenBank/DDBJ databases">
        <authorList>
            <person name="Zhirakovskaya E."/>
        </authorList>
    </citation>
    <scope>NUCLEOTIDE SEQUENCE</scope>
</reference>
<dbReference type="EMBL" id="UOFE01000035">
    <property type="protein sequence ID" value="VAW53731.1"/>
    <property type="molecule type" value="Genomic_DNA"/>
</dbReference>
<evidence type="ECO:0000313" key="1">
    <source>
        <dbReference type="EMBL" id="VAW53731.1"/>
    </source>
</evidence>
<dbReference type="AlphaFoldDB" id="A0A3B0WEM0"/>
<gene>
    <name evidence="1" type="ORF">MNBD_GAMMA05-1234</name>
</gene>
<sequence>MINKFPHFLFLIILFLSNSSSANDDFQRWMQQQSNGVEAQKKEFQEYKDKRDKEFTSFLKSQWKSVDLVKGNVRDEKPKPDVMPVARPEPIKSPIASPESKPVPVVVTIPKPVIVKSPVIVPMIVAPEGKPLSINFYGNLLHFYYDASMRQSLTSNINKDVVSDYWSALSRAKYENLLKQIKEQKKILQLNDWALASLVNKIAVKINNNRRNESALLSWFILAKTGYKARIAYNNSAVYLLVPSEHELFEVSYFTFSGKRYYAIDFDGNKQKLGRVFTYDGEYPNTSKAFDMRVTSVVASSDQSERRHLSFKFEGKQYNINVTYDQGRVKFFSTYPQLSLNLYFSSGVYKTTATPLQKQLASHMQGMSEQQAVNFLLRFVQTSLKYETDDQQFGEENYLFPEETLFYPYSDCEDRAVLFAWLVRSLLNLEVVGIDYPGHVATAVAFSEDVSGDSVTYQGKRYVISDPTYINANSGMTMPNFKQFKPNVIAY</sequence>